<dbReference type="GO" id="GO:0006310">
    <property type="term" value="P:DNA recombination"/>
    <property type="evidence" value="ECO:0007669"/>
    <property type="project" value="UniProtKB-KW"/>
</dbReference>
<comment type="caution">
    <text evidence="2">The sequence shown here is derived from an EMBL/GenBank/DDBJ whole genome shotgun (WGS) entry which is preliminary data.</text>
</comment>
<dbReference type="RefSeq" id="WP_254102081.1">
    <property type="nucleotide sequence ID" value="NZ_JANATA010000024.1"/>
</dbReference>
<dbReference type="SUPFAM" id="SSF56349">
    <property type="entry name" value="DNA breaking-rejoining enzymes"/>
    <property type="match status" value="1"/>
</dbReference>
<dbReference type="GO" id="GO:0015074">
    <property type="term" value="P:DNA integration"/>
    <property type="evidence" value="ECO:0007669"/>
    <property type="project" value="InterPro"/>
</dbReference>
<evidence type="ECO:0000313" key="3">
    <source>
        <dbReference type="Proteomes" id="UP001165413"/>
    </source>
</evidence>
<organism evidence="2 3">
    <name type="scientific">Opacimonas viscosa</name>
    <dbReference type="NCBI Taxonomy" id="2961944"/>
    <lineage>
        <taxon>Bacteria</taxon>
        <taxon>Pseudomonadati</taxon>
        <taxon>Pseudomonadota</taxon>
        <taxon>Gammaproteobacteria</taxon>
        <taxon>Alteromonadales</taxon>
        <taxon>Alteromonadaceae</taxon>
        <taxon>Opacimonas</taxon>
    </lineage>
</organism>
<evidence type="ECO:0000313" key="2">
    <source>
        <dbReference type="EMBL" id="MCP3429569.1"/>
    </source>
</evidence>
<gene>
    <name evidence="2" type="ORF">NLF92_11495</name>
</gene>
<name>A0AA41X6N6_9ALTE</name>
<reference evidence="2" key="1">
    <citation type="submission" date="2022-07" db="EMBL/GenBank/DDBJ databases">
        <title>Characterization of the Novel Bacterium Alteromonas immobilis LMIT006 and Alteromonas gregis LMIT007.</title>
        <authorList>
            <person name="Lin X."/>
        </authorList>
    </citation>
    <scope>NUCLEOTIDE SEQUENCE</scope>
    <source>
        <strain evidence="2">LMIT007</strain>
    </source>
</reference>
<sequence length="1070" mass="122851">MNYAKFSFIVGDKLVHPSTSLTFEFANIPSHVPKNILRDFFASNLPSPITHYRQYLLGHIVTGAHIYSSYNLTPIRGLELLREGLGQLLDNCDFSVYEVNHCRGKLKAFKQLTCKPWLPQKWLARIEIRTAAFKVLQAHMDYQYLRSLTEPDAITHAFHAIQEDINQYFAETSNTRLHKATNGMLGKFERFFSKTTSKTLRARFYNAQKQLVLVNPMQVYHAQLAQLYKDMYQSFRAEHKLPLNVDFLFSIACYQPYLLPVFVQYEETQWSIEVLNGIVVLSNHATSGIVINSFSALLLLKLTSTLNVELVAEAAELRIVINTFKKYCSDHGVQVSRISQFTTFATFMLENDIYTHAAFTHLDMTGKKSSSNLNIIDKRRLLADIYPDICSLAKLQSDEQSRVIDQPLSSLKDEEALFKSIKKAFSNNHVTTVNNAKLLFSSVNDAWGIEISNDSELLAFSKTLHPITRYLLEFTLSECQRIQSIGKPLAKATITRYLRICSHLFKSVKTQDMGEWDVEEVEDMYVEIIGEFTDNDKESIAPDLYRFHLSVFEDTHIEHLDWIYIAKDTSLASQKQNKSTIVTGLEYQRARQELAQNEDFTEDEKIIYQGILVLYTKAGLRRAETSHLELTSIDFESWTAFIHSNGFFKTKSKNSNRQYHIGWLLTEDEKALLNKLFALCTPHIEIKEGRAFLFLTNNASSQRIQLNWVFSNVTIALRFATGIAHVRVHDCRRTFINMQYLLFSNAYTHPAIKQILQTWFGTDDLDALKLAGYEAITGRKQFTLDERITCGIAMAAGHHLETERDAYVMCADLIAYSHVEHDLATRIKWPVWMKEAGLSNKQNKLPLSKIINRVIKQHGRLKQSVNKPPDKAVFLQKSQSNKVFDELYCLHRGICELMQINDLAQTHEVQLSDKIFLSNNRYCEVQSVYQIVTQIGFSKLSLKNLAEYSFPSRPQSSKSIVTFFYSETFISLLFKSFGLKTINRIPELFSGVRVNNKQELLIQPACVAAVKGWLDNLDLFYTVESLVQKHNNIQTEVSVFSIVNDKSKHDLMLSYLVVLLNIYSEVKHHA</sequence>
<accession>A0AA41X6N6</accession>
<proteinExistence type="predicted"/>
<protein>
    <submittedName>
        <fullName evidence="2">Uncharacterized protein</fullName>
    </submittedName>
</protein>
<dbReference type="EMBL" id="JANATA010000024">
    <property type="protein sequence ID" value="MCP3429569.1"/>
    <property type="molecule type" value="Genomic_DNA"/>
</dbReference>
<dbReference type="Gene3D" id="1.10.443.10">
    <property type="entry name" value="Intergrase catalytic core"/>
    <property type="match status" value="1"/>
</dbReference>
<dbReference type="Proteomes" id="UP001165413">
    <property type="component" value="Unassembled WGS sequence"/>
</dbReference>
<evidence type="ECO:0000256" key="1">
    <source>
        <dbReference type="ARBA" id="ARBA00023172"/>
    </source>
</evidence>
<dbReference type="AlphaFoldDB" id="A0AA41X6N6"/>
<dbReference type="InterPro" id="IPR013762">
    <property type="entry name" value="Integrase-like_cat_sf"/>
</dbReference>
<keyword evidence="3" id="KW-1185">Reference proteome</keyword>
<dbReference type="InterPro" id="IPR011010">
    <property type="entry name" value="DNA_brk_join_enz"/>
</dbReference>
<dbReference type="GO" id="GO:0003677">
    <property type="term" value="F:DNA binding"/>
    <property type="evidence" value="ECO:0007669"/>
    <property type="project" value="InterPro"/>
</dbReference>
<keyword evidence="1" id="KW-0233">DNA recombination</keyword>